<accession>A0A6B2LXV4</accession>
<evidence type="ECO:0000256" key="1">
    <source>
        <dbReference type="SAM" id="SignalP"/>
    </source>
</evidence>
<feature type="signal peptide" evidence="1">
    <location>
        <begin position="1"/>
        <end position="20"/>
    </location>
</feature>
<evidence type="ECO:0000313" key="2">
    <source>
        <dbReference type="EMBL" id="NDV61133.1"/>
    </source>
</evidence>
<organism evidence="2 3">
    <name type="scientific">Oceanipulchritudo coccoides</name>
    <dbReference type="NCBI Taxonomy" id="2706888"/>
    <lineage>
        <taxon>Bacteria</taxon>
        <taxon>Pseudomonadati</taxon>
        <taxon>Verrucomicrobiota</taxon>
        <taxon>Opitutia</taxon>
        <taxon>Puniceicoccales</taxon>
        <taxon>Oceanipulchritudinaceae</taxon>
        <taxon>Oceanipulchritudo</taxon>
    </lineage>
</organism>
<protein>
    <recommendedName>
        <fullName evidence="4">DUF3352 domain-containing protein</fullName>
    </recommendedName>
</protein>
<keyword evidence="3" id="KW-1185">Reference proteome</keyword>
<dbReference type="RefSeq" id="WP_163961788.1">
    <property type="nucleotide sequence ID" value="NZ_JAAGNX010000001.1"/>
</dbReference>
<dbReference type="Proteomes" id="UP000478417">
    <property type="component" value="Unassembled WGS sequence"/>
</dbReference>
<dbReference type="EMBL" id="JAAGNX010000001">
    <property type="protein sequence ID" value="NDV61133.1"/>
    <property type="molecule type" value="Genomic_DNA"/>
</dbReference>
<evidence type="ECO:0000313" key="3">
    <source>
        <dbReference type="Proteomes" id="UP000478417"/>
    </source>
</evidence>
<feature type="chain" id="PRO_5025425382" description="DUF3352 domain-containing protein" evidence="1">
    <location>
        <begin position="21"/>
        <end position="422"/>
    </location>
</feature>
<dbReference type="AlphaFoldDB" id="A0A6B2LXV4"/>
<proteinExistence type="predicted"/>
<sequence length="422" mass="44809">MKSLPILVAGTCLLPFAAMSSPFSGALERLSVENPEFVAYADFRGDVQAAGSFFTDAYLAYLMTGPEVPPIPVDFQRLFENMGLTSLESAVAVSEARSGGGFTNQMLMEFSEAPKGLFVLFGDSNQPFSIQKTAPADADIVLEMNLNGVALYTMIRNVVIDIMGPMGEGIIDAQMNKPILPEGPTVAEIISRLTTRIQIAAKPDGGMEVAGPPALAMLQGKAAIRIANVADLLDTFAPILQQAGFTANESAGTTEYKLTVPVETQSLAIFLSPVKGSNDLMVSFNEGSKEWFLQSPESISSSADFQKETAGLPGNGLSFWYTSAAFAEMQIAQLDAQVVGNEKLLPIITALKSLLMNYTGPQAGVSFLEDKAYRVINFQPTSYKTNLALAGAIIPITFASSFAAIAEARAGTEQTPAPSPAE</sequence>
<name>A0A6B2LXV4_9BACT</name>
<comment type="caution">
    <text evidence="2">The sequence shown here is derived from an EMBL/GenBank/DDBJ whole genome shotgun (WGS) entry which is preliminary data.</text>
</comment>
<gene>
    <name evidence="2" type="ORF">G0Q06_01575</name>
</gene>
<evidence type="ECO:0008006" key="4">
    <source>
        <dbReference type="Google" id="ProtNLM"/>
    </source>
</evidence>
<keyword evidence="1" id="KW-0732">Signal</keyword>
<reference evidence="2 3" key="1">
    <citation type="submission" date="2020-02" db="EMBL/GenBank/DDBJ databases">
        <title>Albibacoteraceae fam. nov., the first described family within the subdivision 4 Verrucomicrobia.</title>
        <authorList>
            <person name="Xi F."/>
        </authorList>
    </citation>
    <scope>NUCLEOTIDE SEQUENCE [LARGE SCALE GENOMIC DNA]</scope>
    <source>
        <strain evidence="2 3">CK1056</strain>
    </source>
</reference>